<evidence type="ECO:0000256" key="3">
    <source>
        <dbReference type="PROSITE-ProRule" id="PRU00339"/>
    </source>
</evidence>
<feature type="signal peptide" evidence="4">
    <location>
        <begin position="1"/>
        <end position="30"/>
    </location>
</feature>
<protein>
    <submittedName>
        <fullName evidence="5">Type IV pilus biogenesis/stability protein PilW</fullName>
    </submittedName>
</protein>
<dbReference type="Gene3D" id="1.25.40.10">
    <property type="entry name" value="Tetratricopeptide repeat domain"/>
    <property type="match status" value="1"/>
</dbReference>
<dbReference type="NCBIfam" id="TIGR02521">
    <property type="entry name" value="type_IV_pilW"/>
    <property type="match status" value="1"/>
</dbReference>
<feature type="chain" id="PRO_5040883307" evidence="4">
    <location>
        <begin position="31"/>
        <end position="255"/>
    </location>
</feature>
<dbReference type="InterPro" id="IPR019734">
    <property type="entry name" value="TPR_rpt"/>
</dbReference>
<name>A0A9X0WBP9_9GAMM</name>
<comment type="caution">
    <text evidence="5">The sequence shown here is derived from an EMBL/GenBank/DDBJ whole genome shotgun (WGS) entry which is preliminary data.</text>
</comment>
<evidence type="ECO:0000256" key="1">
    <source>
        <dbReference type="ARBA" id="ARBA00022737"/>
    </source>
</evidence>
<dbReference type="SUPFAM" id="SSF48452">
    <property type="entry name" value="TPR-like"/>
    <property type="match status" value="1"/>
</dbReference>
<dbReference type="Pfam" id="PF14559">
    <property type="entry name" value="TPR_19"/>
    <property type="match status" value="1"/>
</dbReference>
<evidence type="ECO:0000256" key="2">
    <source>
        <dbReference type="ARBA" id="ARBA00022803"/>
    </source>
</evidence>
<dbReference type="PROSITE" id="PS51257">
    <property type="entry name" value="PROKAR_LIPOPROTEIN"/>
    <property type="match status" value="1"/>
</dbReference>
<keyword evidence="2 3" id="KW-0802">TPR repeat</keyword>
<keyword evidence="6" id="KW-1185">Reference proteome</keyword>
<dbReference type="PROSITE" id="PS50005">
    <property type="entry name" value="TPR"/>
    <property type="match status" value="1"/>
</dbReference>
<dbReference type="RefSeq" id="WP_200246835.1">
    <property type="nucleotide sequence ID" value="NZ_NRRY01000034.1"/>
</dbReference>
<dbReference type="InterPro" id="IPR013360">
    <property type="entry name" value="Pilus_4_PilW"/>
</dbReference>
<evidence type="ECO:0000313" key="5">
    <source>
        <dbReference type="EMBL" id="MBK1620210.1"/>
    </source>
</evidence>
<dbReference type="InterPro" id="IPR011990">
    <property type="entry name" value="TPR-like_helical_dom_sf"/>
</dbReference>
<dbReference type="SMART" id="SM00028">
    <property type="entry name" value="TPR"/>
    <property type="match status" value="3"/>
</dbReference>
<dbReference type="PANTHER" id="PTHR45586:SF1">
    <property type="entry name" value="LIPOPOLYSACCHARIDE ASSEMBLY PROTEIN B"/>
    <property type="match status" value="1"/>
</dbReference>
<organism evidence="5 6">
    <name type="scientific">Lamprobacter modestohalophilus</name>
    <dbReference type="NCBI Taxonomy" id="1064514"/>
    <lineage>
        <taxon>Bacteria</taxon>
        <taxon>Pseudomonadati</taxon>
        <taxon>Pseudomonadota</taxon>
        <taxon>Gammaproteobacteria</taxon>
        <taxon>Chromatiales</taxon>
        <taxon>Chromatiaceae</taxon>
        <taxon>Lamprobacter</taxon>
    </lineage>
</organism>
<dbReference type="PANTHER" id="PTHR45586">
    <property type="entry name" value="TPR REPEAT-CONTAINING PROTEIN PA4667"/>
    <property type="match status" value="1"/>
</dbReference>
<dbReference type="AlphaFoldDB" id="A0A9X0WBP9"/>
<sequence length="255" mass="28221">MQPTTRRWSAFVPTLSALALALSLAGCAGSAEKRSDVPEGESPADLYVDLATEYIQRGQLDTALGRAQQAVAADRKSARAHYILAIVYERLGDRKQAQREFAEAVERAPKNPDYRNAWGAVLCAEGQYDAGLREIQTALADPLYQGPEVALMNAADCSRRAGRRGDVERYLRQALERNPNFAPALLELSKLAYQRGDYQSARSLMTRYSRTGEVSAEALLLAARIERQLGNATLARTLEQALRKRYPHSPEVIEL</sequence>
<dbReference type="EMBL" id="NRRY01000034">
    <property type="protein sequence ID" value="MBK1620210.1"/>
    <property type="molecule type" value="Genomic_DNA"/>
</dbReference>
<dbReference type="InterPro" id="IPR051012">
    <property type="entry name" value="CellSynth/LPSAsmb/PSIAsmb"/>
</dbReference>
<evidence type="ECO:0000313" key="6">
    <source>
        <dbReference type="Proteomes" id="UP001138768"/>
    </source>
</evidence>
<keyword evidence="4" id="KW-0732">Signal</keyword>
<proteinExistence type="predicted"/>
<accession>A0A9X0WBP9</accession>
<keyword evidence="1" id="KW-0677">Repeat</keyword>
<gene>
    <name evidence="5" type="ORF">CKO42_17535</name>
</gene>
<reference evidence="5 6" key="1">
    <citation type="journal article" date="2020" name="Microorganisms">
        <title>Osmotic Adaptation and Compatible Solute Biosynthesis of Phototrophic Bacteria as Revealed from Genome Analyses.</title>
        <authorList>
            <person name="Imhoff J.F."/>
            <person name="Rahn T."/>
            <person name="Kunzel S."/>
            <person name="Keller A."/>
            <person name="Neulinger S.C."/>
        </authorList>
    </citation>
    <scope>NUCLEOTIDE SEQUENCE [LARGE SCALE GENOMIC DNA]</scope>
    <source>
        <strain evidence="5 6">DSM 25653</strain>
    </source>
</reference>
<dbReference type="Proteomes" id="UP001138768">
    <property type="component" value="Unassembled WGS sequence"/>
</dbReference>
<dbReference type="Pfam" id="PF13432">
    <property type="entry name" value="TPR_16"/>
    <property type="match status" value="1"/>
</dbReference>
<evidence type="ECO:0000256" key="4">
    <source>
        <dbReference type="SAM" id="SignalP"/>
    </source>
</evidence>
<feature type="repeat" description="TPR" evidence="3">
    <location>
        <begin position="78"/>
        <end position="111"/>
    </location>
</feature>